<proteinExistence type="predicted"/>
<name>A0A8H7PE41_MORIS</name>
<gene>
    <name evidence="2" type="ORF">INT43_004774</name>
</gene>
<reference evidence="2" key="1">
    <citation type="submission" date="2020-12" db="EMBL/GenBank/DDBJ databases">
        <title>Metabolic potential, ecology and presence of endohyphal bacteria is reflected in genomic diversity of Mucoromycotina.</title>
        <authorList>
            <person name="Muszewska A."/>
            <person name="Okrasinska A."/>
            <person name="Steczkiewicz K."/>
            <person name="Drgas O."/>
            <person name="Orlowska M."/>
            <person name="Perlinska-Lenart U."/>
            <person name="Aleksandrzak-Piekarczyk T."/>
            <person name="Szatraj K."/>
            <person name="Zielenkiewicz U."/>
            <person name="Pilsyk S."/>
            <person name="Malc E."/>
            <person name="Mieczkowski P."/>
            <person name="Kruszewska J.S."/>
            <person name="Biernat P."/>
            <person name="Pawlowska J."/>
        </authorList>
    </citation>
    <scope>NUCLEOTIDE SEQUENCE</scope>
    <source>
        <strain evidence="2">WA0000067209</strain>
    </source>
</reference>
<feature type="compositionally biased region" description="Low complexity" evidence="1">
    <location>
        <begin position="48"/>
        <end position="58"/>
    </location>
</feature>
<sequence length="104" mass="12067">MGLIDKIRTQVDLIRVDKYTKRRRSETVFQGEDRDFYRDNYQNGVYLHHSQSSSTEQSEPPRRASMIRQASSLSNVVMKAGRKSPPHIKSSETYNNGTYGKDLR</sequence>
<evidence type="ECO:0000313" key="2">
    <source>
        <dbReference type="EMBL" id="KAG2172233.1"/>
    </source>
</evidence>
<dbReference type="OrthoDB" id="2271250at2759"/>
<dbReference type="Proteomes" id="UP000654370">
    <property type="component" value="Unassembled WGS sequence"/>
</dbReference>
<dbReference type="EMBL" id="JAEPQZ010000017">
    <property type="protein sequence ID" value="KAG2172233.1"/>
    <property type="molecule type" value="Genomic_DNA"/>
</dbReference>
<organism evidence="2 3">
    <name type="scientific">Mortierella isabellina</name>
    <name type="common">Filamentous fungus</name>
    <name type="synonym">Umbelopsis isabellina</name>
    <dbReference type="NCBI Taxonomy" id="91625"/>
    <lineage>
        <taxon>Eukaryota</taxon>
        <taxon>Fungi</taxon>
        <taxon>Fungi incertae sedis</taxon>
        <taxon>Mucoromycota</taxon>
        <taxon>Mucoromycotina</taxon>
        <taxon>Umbelopsidomycetes</taxon>
        <taxon>Umbelopsidales</taxon>
        <taxon>Umbelopsidaceae</taxon>
        <taxon>Umbelopsis</taxon>
    </lineage>
</organism>
<comment type="caution">
    <text evidence="2">The sequence shown here is derived from an EMBL/GenBank/DDBJ whole genome shotgun (WGS) entry which is preliminary data.</text>
</comment>
<evidence type="ECO:0000313" key="3">
    <source>
        <dbReference type="Proteomes" id="UP000654370"/>
    </source>
</evidence>
<protein>
    <submittedName>
        <fullName evidence="2">Uncharacterized protein</fullName>
    </submittedName>
</protein>
<accession>A0A8H7PE41</accession>
<dbReference type="AlphaFoldDB" id="A0A8H7PE41"/>
<feature type="region of interest" description="Disordered" evidence="1">
    <location>
        <begin position="43"/>
        <end position="104"/>
    </location>
</feature>
<evidence type="ECO:0000256" key="1">
    <source>
        <dbReference type="SAM" id="MobiDB-lite"/>
    </source>
</evidence>
<keyword evidence="3" id="KW-1185">Reference proteome</keyword>